<keyword evidence="3" id="KW-0732">Signal</keyword>
<keyword evidence="2" id="KW-0812">Transmembrane</keyword>
<dbReference type="PANTHER" id="PTHR36359:SF1">
    <property type="entry name" value="PROTEIN RESISTANCE TO PHYTOPHTHORA 1, CHLOROPLASTIC"/>
    <property type="match status" value="1"/>
</dbReference>
<accession>A0A6S9FX91</accession>
<evidence type="ECO:0000313" key="4">
    <source>
        <dbReference type="EMBL" id="CAE0628642.1"/>
    </source>
</evidence>
<keyword evidence="1" id="KW-0175">Coiled coil</keyword>
<name>A0A6S9FX91_HETAK</name>
<protein>
    <submittedName>
        <fullName evidence="4">Uncharacterized protein</fullName>
    </submittedName>
</protein>
<organism evidence="4">
    <name type="scientific">Heterosigma akashiwo</name>
    <name type="common">Chromophytic alga</name>
    <name type="synonym">Heterosigma carterae</name>
    <dbReference type="NCBI Taxonomy" id="2829"/>
    <lineage>
        <taxon>Eukaryota</taxon>
        <taxon>Sar</taxon>
        <taxon>Stramenopiles</taxon>
        <taxon>Ochrophyta</taxon>
        <taxon>Raphidophyceae</taxon>
        <taxon>Chattonellales</taxon>
        <taxon>Chattonellaceae</taxon>
        <taxon>Heterosigma</taxon>
    </lineage>
</organism>
<evidence type="ECO:0000256" key="3">
    <source>
        <dbReference type="SAM" id="SignalP"/>
    </source>
</evidence>
<feature type="transmembrane region" description="Helical" evidence="2">
    <location>
        <begin position="175"/>
        <end position="193"/>
    </location>
</feature>
<dbReference type="InterPro" id="IPR044966">
    <property type="entry name" value="RPH1"/>
</dbReference>
<keyword evidence="2" id="KW-1133">Transmembrane helix</keyword>
<sequence>MPGKMSFRLCALTLLLAGRISSAFVVSYQKTLLGCSSVSKPLSSLPAASIITALRAASTEELTPEEDALIIKRLEDEVMEISGVELEQLLSPAKVVNLEREIFQLKKELETTSNQARAAEIEEEIATKQTKANGEKRMYVQGWLKTLFVGQSVLSVVVAGFLSYGIVPFVEDVDISVRVLGFWFIWLFTIPSLRARKPAAGEKEALNWAFGLTPLTNLLAPFVTKDPVLIYWANLVVTAACYGYGLLLWKPSDAPAEADTTPGWVKDALKALDYGSGRERGARK</sequence>
<evidence type="ECO:0000256" key="1">
    <source>
        <dbReference type="SAM" id="Coils"/>
    </source>
</evidence>
<feature type="chain" id="PRO_5030159562" evidence="3">
    <location>
        <begin position="24"/>
        <end position="284"/>
    </location>
</feature>
<dbReference type="EMBL" id="HBIU01015710">
    <property type="protein sequence ID" value="CAE0628642.1"/>
    <property type="molecule type" value="Transcribed_RNA"/>
</dbReference>
<keyword evidence="2" id="KW-0472">Membrane</keyword>
<feature type="transmembrane region" description="Helical" evidence="2">
    <location>
        <begin position="205"/>
        <end position="223"/>
    </location>
</feature>
<feature type="transmembrane region" description="Helical" evidence="2">
    <location>
        <begin position="229"/>
        <end position="249"/>
    </location>
</feature>
<feature type="coiled-coil region" evidence="1">
    <location>
        <begin position="95"/>
        <end position="122"/>
    </location>
</feature>
<proteinExistence type="predicted"/>
<dbReference type="PANTHER" id="PTHR36359">
    <property type="entry name" value="PROTEIN RESISTANCE TO PHYTOPHTHORA 1, CHLOROPLASTIC"/>
    <property type="match status" value="1"/>
</dbReference>
<feature type="signal peptide" evidence="3">
    <location>
        <begin position="1"/>
        <end position="23"/>
    </location>
</feature>
<feature type="transmembrane region" description="Helical" evidence="2">
    <location>
        <begin position="146"/>
        <end position="169"/>
    </location>
</feature>
<dbReference type="AlphaFoldDB" id="A0A6S9FX91"/>
<dbReference type="GO" id="GO:0006952">
    <property type="term" value="P:defense response"/>
    <property type="evidence" value="ECO:0007669"/>
    <property type="project" value="InterPro"/>
</dbReference>
<gene>
    <name evidence="4" type="ORF">HAKA00212_LOCUS7324</name>
</gene>
<evidence type="ECO:0000256" key="2">
    <source>
        <dbReference type="SAM" id="Phobius"/>
    </source>
</evidence>
<reference evidence="4" key="1">
    <citation type="submission" date="2021-01" db="EMBL/GenBank/DDBJ databases">
        <authorList>
            <person name="Corre E."/>
            <person name="Pelletier E."/>
            <person name="Niang G."/>
            <person name="Scheremetjew M."/>
            <person name="Finn R."/>
            <person name="Kale V."/>
            <person name="Holt S."/>
            <person name="Cochrane G."/>
            <person name="Meng A."/>
            <person name="Brown T."/>
            <person name="Cohen L."/>
        </authorList>
    </citation>
    <scope>NUCLEOTIDE SEQUENCE</scope>
    <source>
        <strain evidence="4">CCMP3107</strain>
    </source>
</reference>